<comment type="caution">
    <text evidence="1">The sequence shown here is derived from an EMBL/GenBank/DDBJ whole genome shotgun (WGS) entry which is preliminary data.</text>
</comment>
<protein>
    <submittedName>
        <fullName evidence="1">Uncharacterized protein</fullName>
    </submittedName>
</protein>
<evidence type="ECO:0000313" key="2">
    <source>
        <dbReference type="Proteomes" id="UP000621492"/>
    </source>
</evidence>
<gene>
    <name evidence="1" type="ORF">GCM10011409_18920</name>
</gene>
<reference evidence="1" key="1">
    <citation type="journal article" date="2014" name="Int. J. Syst. Evol. Microbiol.">
        <title>Complete genome sequence of Corynebacterium casei LMG S-19264T (=DSM 44701T), isolated from a smear-ripened cheese.</title>
        <authorList>
            <consortium name="US DOE Joint Genome Institute (JGI-PGF)"/>
            <person name="Walter F."/>
            <person name="Albersmeier A."/>
            <person name="Kalinowski J."/>
            <person name="Ruckert C."/>
        </authorList>
    </citation>
    <scope>NUCLEOTIDE SEQUENCE</scope>
    <source>
        <strain evidence="1">CGMCC 1.15454</strain>
    </source>
</reference>
<organism evidence="1 2">
    <name type="scientific">Lentibacillus populi</name>
    <dbReference type="NCBI Taxonomy" id="1827502"/>
    <lineage>
        <taxon>Bacteria</taxon>
        <taxon>Bacillati</taxon>
        <taxon>Bacillota</taxon>
        <taxon>Bacilli</taxon>
        <taxon>Bacillales</taxon>
        <taxon>Bacillaceae</taxon>
        <taxon>Lentibacillus</taxon>
    </lineage>
</organism>
<sequence length="183" mass="21184">MTDEQNAISVVTEFLRDNTNRILLLRGYDDDAKLKVSLSCLNKEYNKGIIRTSSMRDIAFQIYRAFNKRLLPDALKSTTNYKLGKMTVNINSYATHTANNPRGNENTFTLFHPVQLVLDDSKRYADFLSDLKKCKSHKIILITTNEWSIKNWDIENYVDKVFFYSVENDNPEIMTNLKNNGAI</sequence>
<name>A0A9W5TXJ9_9BACI</name>
<accession>A0A9W5TXJ9</accession>
<reference evidence="1" key="2">
    <citation type="submission" date="2020-09" db="EMBL/GenBank/DDBJ databases">
        <authorList>
            <person name="Sun Q."/>
            <person name="Zhou Y."/>
        </authorList>
    </citation>
    <scope>NUCLEOTIDE SEQUENCE</scope>
    <source>
        <strain evidence="1">CGMCC 1.15454</strain>
    </source>
</reference>
<dbReference type="RefSeq" id="WP_188725017.1">
    <property type="nucleotide sequence ID" value="NZ_BMJD01000012.1"/>
</dbReference>
<evidence type="ECO:0000313" key="1">
    <source>
        <dbReference type="EMBL" id="GGB41617.1"/>
    </source>
</evidence>
<dbReference type="AlphaFoldDB" id="A0A9W5TXJ9"/>
<dbReference type="EMBL" id="BMJD01000012">
    <property type="protein sequence ID" value="GGB41617.1"/>
    <property type="molecule type" value="Genomic_DNA"/>
</dbReference>
<proteinExistence type="predicted"/>
<dbReference type="Proteomes" id="UP000621492">
    <property type="component" value="Unassembled WGS sequence"/>
</dbReference>
<keyword evidence="2" id="KW-1185">Reference proteome</keyword>